<reference evidence="1" key="1">
    <citation type="submission" date="2022-06" db="EMBL/GenBank/DDBJ databases">
        <title>Phylogenomic reconstructions and comparative analyses of Kickxellomycotina fungi.</title>
        <authorList>
            <person name="Reynolds N.K."/>
            <person name="Stajich J.E."/>
            <person name="Barry K."/>
            <person name="Grigoriev I.V."/>
            <person name="Crous P."/>
            <person name="Smith M.E."/>
        </authorList>
    </citation>
    <scope>NUCLEOTIDE SEQUENCE</scope>
    <source>
        <strain evidence="1">RSA 2271</strain>
    </source>
</reference>
<keyword evidence="1" id="KW-0687">Ribonucleoprotein</keyword>
<gene>
    <name evidence="1" type="primary">MRPL35</name>
    <name evidence="1" type="ORF">EV182_000463</name>
</gene>
<dbReference type="EMBL" id="JAMZIH010000021">
    <property type="protein sequence ID" value="KAJ1680211.1"/>
    <property type="molecule type" value="Genomic_DNA"/>
</dbReference>
<sequence>MSLRQFQRLGKPTFGSVARAIRQASTEATAKYVPPAKDVNPAYSIALGAIERSKQRHLREAERVKKELEQAEATEKGEAAVTNLRRQYEKHMVKAFINDGEVLWNAKNQRFDLSQPVYRYLKQKQWKERPLEVLMQRITQMYIVPDAIDPKKLVIPSARLDLKFGGLNDEKPIEPGAVIPPELAREPPTLALTTFHEDTKHHTLLVADLDYPNEDAQTYNEKCLWMVTNIPANMHNEGEFALGETVIPYLAPHPARGTKRHRYAFIVYRQGESGDNRIDPSNLKGLDRIVRLRDLATELDLQPIGVSFFRAEWNESVDDIYREHLGVEPPSFGPPPKPVFGGGVGAERKNRFANY</sequence>
<accession>A0ACC1HV56</accession>
<keyword evidence="2" id="KW-1185">Reference proteome</keyword>
<comment type="caution">
    <text evidence="1">The sequence shown here is derived from an EMBL/GenBank/DDBJ whole genome shotgun (WGS) entry which is preliminary data.</text>
</comment>
<dbReference type="Proteomes" id="UP001145114">
    <property type="component" value="Unassembled WGS sequence"/>
</dbReference>
<evidence type="ECO:0000313" key="1">
    <source>
        <dbReference type="EMBL" id="KAJ1680211.1"/>
    </source>
</evidence>
<protein>
    <submittedName>
        <fullName evidence="1">Mitochondrial 54S ribosomal protein YmL35</fullName>
    </submittedName>
</protein>
<evidence type="ECO:0000313" key="2">
    <source>
        <dbReference type="Proteomes" id="UP001145114"/>
    </source>
</evidence>
<organism evidence="1 2">
    <name type="scientific">Spiromyces aspiralis</name>
    <dbReference type="NCBI Taxonomy" id="68401"/>
    <lineage>
        <taxon>Eukaryota</taxon>
        <taxon>Fungi</taxon>
        <taxon>Fungi incertae sedis</taxon>
        <taxon>Zoopagomycota</taxon>
        <taxon>Kickxellomycotina</taxon>
        <taxon>Kickxellomycetes</taxon>
        <taxon>Kickxellales</taxon>
        <taxon>Kickxellaceae</taxon>
        <taxon>Spiromyces</taxon>
    </lineage>
</organism>
<proteinExistence type="predicted"/>
<name>A0ACC1HV56_9FUNG</name>
<keyword evidence="1" id="KW-0689">Ribosomal protein</keyword>